<keyword evidence="1" id="KW-0732">Signal</keyword>
<sequence length="462" mass="51017">MKRNHVHVHLLLLLLMASHLVSANGKAAGWKAGVARVVITPDQNMWMAGFASRTHASEGKLHELWAKALVFEDANGKRSVLVTSDLLGLPKKMSDEIRNQLKASYNLSKDQIILNSSHTHSAPVLKEALTDIYPITAEDQVKIDQYGDKLVGQFVKLVGDAIKALKPAEIYARNGVARFQVNRRNNDAGILERLTELQGPNDFAVPVIKVTDDQGKLMAIAFGYACHPTVLDGYNWSGDYPGYAQLELEKLYPGTTAMFFQGAGADQNPLPRHTVPLAKQYGKTLAAAVERILSEDMPKLTPVLKTAYSEIDLAFSTAPTLAELKKYSETAAGYQKRWAMRMIEKINKGEAFDKTYPYPVQVWKLGELPIMTLGGELVVQYAIELKKIFGQQIFVMGYSNDVMTYIPSATILREGGYEGEIAAIVYGLPGTWTSEVEQDILHGITQLAEQVGVPKPESKLIK</sequence>
<proteinExistence type="predicted"/>
<dbReference type="RefSeq" id="WP_215237167.1">
    <property type="nucleotide sequence ID" value="NZ_CAJRAF010000001.1"/>
</dbReference>
<feature type="domain" description="Neutral/alkaline non-lysosomal ceramidase N-terminal" evidence="2">
    <location>
        <begin position="33"/>
        <end position="254"/>
    </location>
</feature>
<name>A0A916N451_9BACT</name>
<dbReference type="Pfam" id="PF04734">
    <property type="entry name" value="Ceramidase_alk"/>
    <property type="match status" value="1"/>
</dbReference>
<feature type="chain" id="PRO_5036765342" description="Neutral/alkaline non-lysosomal ceramidase N-terminal domain-containing protein" evidence="1">
    <location>
        <begin position="24"/>
        <end position="462"/>
    </location>
</feature>
<evidence type="ECO:0000313" key="4">
    <source>
        <dbReference type="Proteomes" id="UP000680038"/>
    </source>
</evidence>
<evidence type="ECO:0000259" key="2">
    <source>
        <dbReference type="Pfam" id="PF04734"/>
    </source>
</evidence>
<dbReference type="AlphaFoldDB" id="A0A916N451"/>
<evidence type="ECO:0000256" key="1">
    <source>
        <dbReference type="SAM" id="SignalP"/>
    </source>
</evidence>
<dbReference type="EMBL" id="CAJRAF010000001">
    <property type="protein sequence ID" value="CAG4989848.1"/>
    <property type="molecule type" value="Genomic_DNA"/>
</dbReference>
<keyword evidence="4" id="KW-1185">Reference proteome</keyword>
<dbReference type="InterPro" id="IPR031329">
    <property type="entry name" value="NEUT/ALK_ceramidase_N"/>
</dbReference>
<reference evidence="3" key="1">
    <citation type="submission" date="2021-04" db="EMBL/GenBank/DDBJ databases">
        <authorList>
            <person name="Rodrigo-Torres L."/>
            <person name="Arahal R. D."/>
            <person name="Lucena T."/>
        </authorList>
    </citation>
    <scope>NUCLEOTIDE SEQUENCE</scope>
    <source>
        <strain evidence="3">CECT 9275</strain>
    </source>
</reference>
<feature type="signal peptide" evidence="1">
    <location>
        <begin position="1"/>
        <end position="23"/>
    </location>
</feature>
<protein>
    <recommendedName>
        <fullName evidence="2">Neutral/alkaline non-lysosomal ceramidase N-terminal domain-containing protein</fullName>
    </recommendedName>
</protein>
<comment type="caution">
    <text evidence="3">The sequence shown here is derived from an EMBL/GenBank/DDBJ whole genome shotgun (WGS) entry which is preliminary data.</text>
</comment>
<gene>
    <name evidence="3" type="ORF">DYBT9275_00394</name>
</gene>
<dbReference type="Proteomes" id="UP000680038">
    <property type="component" value="Unassembled WGS sequence"/>
</dbReference>
<organism evidence="3 4">
    <name type="scientific">Dyadobacter helix</name>
    <dbReference type="NCBI Taxonomy" id="2822344"/>
    <lineage>
        <taxon>Bacteria</taxon>
        <taxon>Pseudomonadati</taxon>
        <taxon>Bacteroidota</taxon>
        <taxon>Cytophagia</taxon>
        <taxon>Cytophagales</taxon>
        <taxon>Spirosomataceae</taxon>
        <taxon>Dyadobacter</taxon>
    </lineage>
</organism>
<accession>A0A916N451</accession>
<evidence type="ECO:0000313" key="3">
    <source>
        <dbReference type="EMBL" id="CAG4989848.1"/>
    </source>
</evidence>